<keyword evidence="2" id="KW-1185">Reference proteome</keyword>
<evidence type="ECO:0000313" key="2">
    <source>
        <dbReference type="Proteomes" id="UP000252139"/>
    </source>
</evidence>
<dbReference type="EMBL" id="PJQL01001084">
    <property type="protein sequence ID" value="RCH90681.1"/>
    <property type="molecule type" value="Genomic_DNA"/>
</dbReference>
<sequence length="107" mass="11995">MATAVIRDAGSTVLAQQQVQELYDSINKSSNVKSLLGSILNLFCEVNTIEIINNDKLNEISEQLTRLLATYLSSRNKNFEAPFWLLVSEFLVSESLTDFSQPSNFFA</sequence>
<accession>A0A367JLW1</accession>
<dbReference type="Proteomes" id="UP000252139">
    <property type="component" value="Unassembled WGS sequence"/>
</dbReference>
<gene>
    <name evidence="1" type="ORF">CU097_002491</name>
</gene>
<feature type="non-terminal residue" evidence="1">
    <location>
        <position position="107"/>
    </location>
</feature>
<proteinExistence type="predicted"/>
<dbReference type="AlphaFoldDB" id="A0A367JLW1"/>
<dbReference type="OrthoDB" id="2225936at2759"/>
<organism evidence="1 2">
    <name type="scientific">Rhizopus azygosporus</name>
    <name type="common">Rhizopus microsporus var. azygosporus</name>
    <dbReference type="NCBI Taxonomy" id="86630"/>
    <lineage>
        <taxon>Eukaryota</taxon>
        <taxon>Fungi</taxon>
        <taxon>Fungi incertae sedis</taxon>
        <taxon>Mucoromycota</taxon>
        <taxon>Mucoromycotina</taxon>
        <taxon>Mucoromycetes</taxon>
        <taxon>Mucorales</taxon>
        <taxon>Mucorineae</taxon>
        <taxon>Rhizopodaceae</taxon>
        <taxon>Rhizopus</taxon>
    </lineage>
</organism>
<reference evidence="1 2" key="1">
    <citation type="journal article" date="2018" name="G3 (Bethesda)">
        <title>Phylogenetic and Phylogenomic Definition of Rhizopus Species.</title>
        <authorList>
            <person name="Gryganskyi A.P."/>
            <person name="Golan J."/>
            <person name="Dolatabadi S."/>
            <person name="Mondo S."/>
            <person name="Robb S."/>
            <person name="Idnurm A."/>
            <person name="Muszewska A."/>
            <person name="Steczkiewicz K."/>
            <person name="Masonjones S."/>
            <person name="Liao H.L."/>
            <person name="Gajdeczka M.T."/>
            <person name="Anike F."/>
            <person name="Vuek A."/>
            <person name="Anishchenko I.M."/>
            <person name="Voigt K."/>
            <person name="de Hoog G.S."/>
            <person name="Smith M.E."/>
            <person name="Heitman J."/>
            <person name="Vilgalys R."/>
            <person name="Stajich J.E."/>
        </authorList>
    </citation>
    <scope>NUCLEOTIDE SEQUENCE [LARGE SCALE GENOMIC DNA]</scope>
    <source>
        <strain evidence="1 2">CBS 357.93</strain>
    </source>
</reference>
<comment type="caution">
    <text evidence="1">The sequence shown here is derived from an EMBL/GenBank/DDBJ whole genome shotgun (WGS) entry which is preliminary data.</text>
</comment>
<evidence type="ECO:0000313" key="1">
    <source>
        <dbReference type="EMBL" id="RCH90681.1"/>
    </source>
</evidence>
<protein>
    <submittedName>
        <fullName evidence="1">Uncharacterized protein</fullName>
    </submittedName>
</protein>
<name>A0A367JLW1_RHIAZ</name>